<dbReference type="SFLD" id="SFLDG01386">
    <property type="entry name" value="main_SPASM_domain-containing"/>
    <property type="match status" value="1"/>
</dbReference>
<dbReference type="InterPro" id="IPR007197">
    <property type="entry name" value="rSAM"/>
</dbReference>
<gene>
    <name evidence="7" type="ORF">C7H85_09430</name>
</gene>
<keyword evidence="4" id="KW-0408">Iron</keyword>
<feature type="domain" description="Radical SAM core" evidence="6">
    <location>
        <begin position="10"/>
        <end position="244"/>
    </location>
</feature>
<dbReference type="SFLD" id="SFLDS00029">
    <property type="entry name" value="Radical_SAM"/>
    <property type="match status" value="1"/>
</dbReference>
<dbReference type="AlphaFoldDB" id="A0A2P7R5V5"/>
<evidence type="ECO:0000256" key="4">
    <source>
        <dbReference type="ARBA" id="ARBA00023004"/>
    </source>
</evidence>
<dbReference type="SFLD" id="SFLDG01072">
    <property type="entry name" value="dehydrogenase_like"/>
    <property type="match status" value="1"/>
</dbReference>
<proteinExistence type="predicted"/>
<keyword evidence="5" id="KW-0411">Iron-sulfur</keyword>
<dbReference type="InterPro" id="IPR013785">
    <property type="entry name" value="Aldolase_TIM"/>
</dbReference>
<name>A0A2P7R5V5_9GAMM</name>
<dbReference type="EMBL" id="PXYG01000003">
    <property type="protein sequence ID" value="PSJ45598.1"/>
    <property type="molecule type" value="Genomic_DNA"/>
</dbReference>
<reference evidence="7 8" key="1">
    <citation type="submission" date="2018-03" db="EMBL/GenBank/DDBJ databases">
        <title>The draft genome of Zobellella sp. 59N8.</title>
        <authorList>
            <person name="Liu L."/>
            <person name="Li L."/>
            <person name="Zhang X."/>
            <person name="Liang L."/>
            <person name="Wang T."/>
        </authorList>
    </citation>
    <scope>NUCLEOTIDE SEQUENCE [LARGE SCALE GENOMIC DNA]</scope>
    <source>
        <strain evidence="7 8">59N8</strain>
    </source>
</reference>
<evidence type="ECO:0000256" key="1">
    <source>
        <dbReference type="ARBA" id="ARBA00001966"/>
    </source>
</evidence>
<dbReference type="PANTHER" id="PTHR43273">
    <property type="entry name" value="ANAEROBIC SULFATASE-MATURATING ENZYME HOMOLOG ASLB-RELATED"/>
    <property type="match status" value="1"/>
</dbReference>
<dbReference type="GO" id="GO:0046872">
    <property type="term" value="F:metal ion binding"/>
    <property type="evidence" value="ECO:0007669"/>
    <property type="project" value="UniProtKB-KW"/>
</dbReference>
<comment type="cofactor">
    <cofactor evidence="1">
        <name>[4Fe-4S] cluster</name>
        <dbReference type="ChEBI" id="CHEBI:49883"/>
    </cofactor>
</comment>
<dbReference type="PANTHER" id="PTHR43273:SF8">
    <property type="entry name" value="RADICAL SAM DOMAIN PROTEIN"/>
    <property type="match status" value="1"/>
</dbReference>
<dbReference type="GO" id="GO:0016491">
    <property type="term" value="F:oxidoreductase activity"/>
    <property type="evidence" value="ECO:0007669"/>
    <property type="project" value="InterPro"/>
</dbReference>
<sequence length="405" mass="46492">MSSAEPNQASPLGPVEMVVLQGTSFCNLNCAYCYLSQESRRNKATMPLSTILATFEKLFSSPYLENKVRVSWHSGEPLVLRPDYYRAAMDGILNLRTSLGVKSLDVQFDIQTNGTLINQEWCDLLHEYQHCLSIGVSCDGPDFLHDKHRRTWSDKPTHSKTEHGLQLLSSNAIPFDITAVISPEGLDHPIEFIEYFAPYLEHIREFHFNLHDEFFIEEDLESKIEKYIKRYQLFLRALLDYGTKSHCHPMPRIRNFSSFYHRLFTNEEEHSGYDARSMSKPFKTLSIEANGDVTTFYAGLTLDECRDLKNLYGDNHGLVIGNILTDTLSDIAHSNKLKRIMADFEASHSACERGCEYFNLCSGGYNLIKHRRFGRFDATETPECRVHVKTFADTLLNHLDEHLSQ</sequence>
<evidence type="ECO:0000313" key="7">
    <source>
        <dbReference type="EMBL" id="PSJ45598.1"/>
    </source>
</evidence>
<keyword evidence="3" id="KW-0479">Metal-binding</keyword>
<dbReference type="OrthoDB" id="9782387at2"/>
<organism evidence="7 8">
    <name type="scientific">Zobellella endophytica</name>
    <dbReference type="NCBI Taxonomy" id="2116700"/>
    <lineage>
        <taxon>Bacteria</taxon>
        <taxon>Pseudomonadati</taxon>
        <taxon>Pseudomonadota</taxon>
        <taxon>Gammaproteobacteria</taxon>
        <taxon>Aeromonadales</taxon>
        <taxon>Aeromonadaceae</taxon>
        <taxon>Zobellella</taxon>
    </lineage>
</organism>
<dbReference type="InterPro" id="IPR058240">
    <property type="entry name" value="rSAM_sf"/>
</dbReference>
<evidence type="ECO:0000313" key="8">
    <source>
        <dbReference type="Proteomes" id="UP000240243"/>
    </source>
</evidence>
<dbReference type="GO" id="GO:0051536">
    <property type="term" value="F:iron-sulfur cluster binding"/>
    <property type="evidence" value="ECO:0007669"/>
    <property type="project" value="UniProtKB-KW"/>
</dbReference>
<dbReference type="PROSITE" id="PS51918">
    <property type="entry name" value="RADICAL_SAM"/>
    <property type="match status" value="1"/>
</dbReference>
<dbReference type="Gene3D" id="3.20.20.70">
    <property type="entry name" value="Aldolase class I"/>
    <property type="match status" value="1"/>
</dbReference>
<keyword evidence="8" id="KW-1185">Reference proteome</keyword>
<dbReference type="CDD" id="cd01335">
    <property type="entry name" value="Radical_SAM"/>
    <property type="match status" value="1"/>
</dbReference>
<comment type="caution">
    <text evidence="7">The sequence shown here is derived from an EMBL/GenBank/DDBJ whole genome shotgun (WGS) entry which is preliminary data.</text>
</comment>
<dbReference type="InterPro" id="IPR023867">
    <property type="entry name" value="Sulphatase_maturase_rSAM"/>
</dbReference>
<dbReference type="Proteomes" id="UP000240243">
    <property type="component" value="Unassembled WGS sequence"/>
</dbReference>
<protein>
    <recommendedName>
        <fullName evidence="6">Radical SAM core domain-containing protein</fullName>
    </recommendedName>
</protein>
<dbReference type="SFLD" id="SFLDG01067">
    <property type="entry name" value="SPASM/twitch_domain_containing"/>
    <property type="match status" value="1"/>
</dbReference>
<dbReference type="Pfam" id="PF04055">
    <property type="entry name" value="Radical_SAM"/>
    <property type="match status" value="1"/>
</dbReference>
<keyword evidence="2" id="KW-0949">S-adenosyl-L-methionine</keyword>
<accession>A0A2P7R5V5</accession>
<evidence type="ECO:0000256" key="2">
    <source>
        <dbReference type="ARBA" id="ARBA00022691"/>
    </source>
</evidence>
<dbReference type="RefSeq" id="WP_106729462.1">
    <property type="nucleotide sequence ID" value="NZ_PXYG01000003.1"/>
</dbReference>
<dbReference type="SUPFAM" id="SSF102114">
    <property type="entry name" value="Radical SAM enzymes"/>
    <property type="match status" value="1"/>
</dbReference>
<evidence type="ECO:0000259" key="6">
    <source>
        <dbReference type="PROSITE" id="PS51918"/>
    </source>
</evidence>
<evidence type="ECO:0000256" key="5">
    <source>
        <dbReference type="ARBA" id="ARBA00023014"/>
    </source>
</evidence>
<evidence type="ECO:0000256" key="3">
    <source>
        <dbReference type="ARBA" id="ARBA00022723"/>
    </source>
</evidence>